<dbReference type="InterPro" id="IPR054515">
    <property type="entry name" value="YgxA-like_substrate-bd"/>
</dbReference>
<accession>A0A3G3JSU4</accession>
<evidence type="ECO:0000313" key="4">
    <source>
        <dbReference type="Proteomes" id="UP000269097"/>
    </source>
</evidence>
<keyword evidence="4" id="KW-1185">Reference proteome</keyword>
<gene>
    <name evidence="3" type="ORF">EAV92_00940</name>
</gene>
<organism evidence="3 4">
    <name type="scientific">Cohnella candidum</name>
    <dbReference type="NCBI Taxonomy" id="2674991"/>
    <lineage>
        <taxon>Bacteria</taxon>
        <taxon>Bacillati</taxon>
        <taxon>Bacillota</taxon>
        <taxon>Bacilli</taxon>
        <taxon>Bacillales</taxon>
        <taxon>Paenibacillaceae</taxon>
        <taxon>Cohnella</taxon>
    </lineage>
</organism>
<evidence type="ECO:0000259" key="2">
    <source>
        <dbReference type="Pfam" id="PF22339"/>
    </source>
</evidence>
<reference evidence="3 4" key="1">
    <citation type="submission" date="2018-10" db="EMBL/GenBank/DDBJ databases">
        <title>Genome Sequence of Cohnella sp.</title>
        <authorList>
            <person name="Srinivasan S."/>
            <person name="Kim M.K."/>
        </authorList>
    </citation>
    <scope>NUCLEOTIDE SEQUENCE [LARGE SCALE GENOMIC DNA]</scope>
    <source>
        <strain evidence="3 4">18JY8-7</strain>
    </source>
</reference>
<feature type="domain" description="Nucleotidyltransferase-like" evidence="1">
    <location>
        <begin position="22"/>
        <end position="125"/>
    </location>
</feature>
<dbReference type="Pfam" id="PF22339">
    <property type="entry name" value="YgxA-like_sub_bind"/>
    <property type="match status" value="1"/>
</dbReference>
<dbReference type="InterPro" id="IPR036388">
    <property type="entry name" value="WH-like_DNA-bd_sf"/>
</dbReference>
<dbReference type="Pfam" id="PF14540">
    <property type="entry name" value="NTF-like"/>
    <property type="match status" value="1"/>
</dbReference>
<dbReference type="KEGG" id="coh:EAV92_00940"/>
<feature type="domain" description="YgxA-like substrate binding" evidence="2">
    <location>
        <begin position="130"/>
        <end position="226"/>
    </location>
</feature>
<evidence type="ECO:0000259" key="1">
    <source>
        <dbReference type="Pfam" id="PF14540"/>
    </source>
</evidence>
<dbReference type="InterPro" id="IPR029348">
    <property type="entry name" value="NTF-like"/>
</dbReference>
<dbReference type="Gene3D" id="3.30.460.10">
    <property type="entry name" value="Beta Polymerase, domain 2"/>
    <property type="match status" value="1"/>
</dbReference>
<dbReference type="Gene3D" id="1.10.10.10">
    <property type="entry name" value="Winged helix-like DNA-binding domain superfamily/Winged helix DNA-binding domain"/>
    <property type="match status" value="1"/>
</dbReference>
<proteinExistence type="predicted"/>
<sequence>MVRTVNVLNRLDAKAWYYRDIFAREEGLVGLLLVDDPYSGRPLMDGSDRLVLIVRESVSSEEEIEHWIREDARIQIRRVTPGMLEKWVVNGDRSKVQWLVQGEVLSDESGFLDELRRRLDEWPALLRDQKLLSEFSRFIVSYLMAKTDSHNGQTLDAYSNVLAALHYWAHISLVEQGMLPEMTVWEQMRRVNPGIYKLYEELTTSPETLEKRVQLVLLACEFSVLTKMKSSCALLIQVLGSRTEPWSVTELQMEPRLRGLPLDLSLLLQRLVHRGLAREIARPGRGRGPLKLELRYTLGDDRS</sequence>
<dbReference type="InterPro" id="IPR043519">
    <property type="entry name" value="NT_sf"/>
</dbReference>
<evidence type="ECO:0000313" key="3">
    <source>
        <dbReference type="EMBL" id="AYQ71296.1"/>
    </source>
</evidence>
<protein>
    <submittedName>
        <fullName evidence="3">Uncharacterized protein</fullName>
    </submittedName>
</protein>
<dbReference type="Proteomes" id="UP000269097">
    <property type="component" value="Chromosome"/>
</dbReference>
<dbReference type="AlphaFoldDB" id="A0A3G3JSU4"/>
<dbReference type="EMBL" id="CP033433">
    <property type="protein sequence ID" value="AYQ71296.1"/>
    <property type="molecule type" value="Genomic_DNA"/>
</dbReference>
<dbReference type="Gene3D" id="1.20.120.330">
    <property type="entry name" value="Nucleotidyltransferases domain 2"/>
    <property type="match status" value="1"/>
</dbReference>
<name>A0A3G3JSU4_9BACL</name>